<feature type="transmembrane region" description="Helical" evidence="7">
    <location>
        <begin position="95"/>
        <end position="117"/>
    </location>
</feature>
<feature type="region of interest" description="Disordered" evidence="6">
    <location>
        <begin position="1"/>
        <end position="20"/>
    </location>
</feature>
<gene>
    <name evidence="9" type="ordered locus">BN6_68160</name>
</gene>
<feature type="transmembrane region" description="Helical" evidence="7">
    <location>
        <begin position="353"/>
        <end position="374"/>
    </location>
</feature>
<dbReference type="EMBL" id="HE804045">
    <property type="protein sequence ID" value="CCH34053.1"/>
    <property type="molecule type" value="Genomic_DNA"/>
</dbReference>
<dbReference type="PANTHER" id="PTHR43124">
    <property type="entry name" value="PURINE EFFLUX PUMP PBUE"/>
    <property type="match status" value="1"/>
</dbReference>
<feature type="transmembrane region" description="Helical" evidence="7">
    <location>
        <begin position="293"/>
        <end position="312"/>
    </location>
</feature>
<evidence type="ECO:0000256" key="5">
    <source>
        <dbReference type="ARBA" id="ARBA00023136"/>
    </source>
</evidence>
<feature type="transmembrane region" description="Helical" evidence="7">
    <location>
        <begin position="63"/>
        <end position="83"/>
    </location>
</feature>
<keyword evidence="4 7" id="KW-1133">Transmembrane helix</keyword>
<dbReference type="KEGG" id="sesp:BN6_68160"/>
<dbReference type="AlphaFoldDB" id="K0KBQ2"/>
<comment type="subcellular location">
    <subcellularLocation>
        <location evidence="1">Cell membrane</location>
        <topology evidence="1">Multi-pass membrane protein</topology>
    </subcellularLocation>
</comment>
<dbReference type="PANTHER" id="PTHR43124:SF3">
    <property type="entry name" value="CHLORAMPHENICOL EFFLUX PUMP RV0191"/>
    <property type="match status" value="1"/>
</dbReference>
<evidence type="ECO:0000313" key="10">
    <source>
        <dbReference type="Proteomes" id="UP000006281"/>
    </source>
</evidence>
<feature type="transmembrane region" description="Helical" evidence="7">
    <location>
        <begin position="228"/>
        <end position="251"/>
    </location>
</feature>
<feature type="transmembrane region" description="Helical" evidence="7">
    <location>
        <begin position="263"/>
        <end position="286"/>
    </location>
</feature>
<dbReference type="Gene3D" id="1.20.1250.20">
    <property type="entry name" value="MFS general substrate transporter like domains"/>
    <property type="match status" value="1"/>
</dbReference>
<dbReference type="PROSITE" id="PS50850">
    <property type="entry name" value="MFS"/>
    <property type="match status" value="1"/>
</dbReference>
<feature type="transmembrane region" description="Helical" evidence="7">
    <location>
        <begin position="157"/>
        <end position="179"/>
    </location>
</feature>
<dbReference type="PATRIC" id="fig|1179773.3.peg.6880"/>
<dbReference type="HOGENOM" id="CLU_001265_61_1_11"/>
<dbReference type="InterPro" id="IPR011701">
    <property type="entry name" value="MFS"/>
</dbReference>
<evidence type="ECO:0000259" key="8">
    <source>
        <dbReference type="PROSITE" id="PS50850"/>
    </source>
</evidence>
<feature type="domain" description="Major facilitator superfamily (MFS) profile" evidence="8">
    <location>
        <begin position="27"/>
        <end position="404"/>
    </location>
</feature>
<feature type="transmembrane region" description="Helical" evidence="7">
    <location>
        <begin position="380"/>
        <end position="399"/>
    </location>
</feature>
<evidence type="ECO:0000256" key="2">
    <source>
        <dbReference type="ARBA" id="ARBA00022475"/>
    </source>
</evidence>
<dbReference type="STRING" id="1179773.BN6_68160"/>
<dbReference type="GO" id="GO:0005886">
    <property type="term" value="C:plasma membrane"/>
    <property type="evidence" value="ECO:0007669"/>
    <property type="project" value="UniProtKB-SubCell"/>
</dbReference>
<evidence type="ECO:0000256" key="1">
    <source>
        <dbReference type="ARBA" id="ARBA00004651"/>
    </source>
</evidence>
<feature type="transmembrane region" description="Helical" evidence="7">
    <location>
        <begin position="28"/>
        <end position="51"/>
    </location>
</feature>
<feature type="transmembrane region" description="Helical" evidence="7">
    <location>
        <begin position="318"/>
        <end position="341"/>
    </location>
</feature>
<dbReference type="InterPro" id="IPR036259">
    <property type="entry name" value="MFS_trans_sf"/>
</dbReference>
<dbReference type="CDD" id="cd17324">
    <property type="entry name" value="MFS_NepI_like"/>
    <property type="match status" value="1"/>
</dbReference>
<keyword evidence="10" id="KW-1185">Reference proteome</keyword>
<keyword evidence="2" id="KW-1003">Cell membrane</keyword>
<keyword evidence="5 7" id="KW-0472">Membrane</keyword>
<dbReference type="InterPro" id="IPR020846">
    <property type="entry name" value="MFS_dom"/>
</dbReference>
<protein>
    <submittedName>
        <fullName evidence="9">Permease, MFS-type</fullName>
    </submittedName>
</protein>
<keyword evidence="3 7" id="KW-0812">Transmembrane</keyword>
<feature type="transmembrane region" description="Helical" evidence="7">
    <location>
        <begin position="123"/>
        <end position="145"/>
    </location>
</feature>
<dbReference type="InterPro" id="IPR050189">
    <property type="entry name" value="MFS_Efflux_Transporters"/>
</dbReference>
<dbReference type="BioCyc" id="SESP1179773:BN6_RS32865-MONOMER"/>
<feature type="transmembrane region" description="Helical" evidence="7">
    <location>
        <begin position="185"/>
        <end position="207"/>
    </location>
</feature>
<dbReference type="GO" id="GO:0022857">
    <property type="term" value="F:transmembrane transporter activity"/>
    <property type="evidence" value="ECO:0007669"/>
    <property type="project" value="InterPro"/>
</dbReference>
<dbReference type="eggNOG" id="COG2814">
    <property type="taxonomic scope" value="Bacteria"/>
</dbReference>
<sequence length="405" mass="40492">MVGWWAGPVSTPAPTPASTPDRYRSWPAIGAVTTGIFAVVTTEILPIGLLGPMAAEFGVSTGTAGLMMTTPGLVAAVAAPVVTATAGRLDRRATLCGLVLLLAVAAFLAAFAPAFWVVLVSRFLVGLVIGGFWSIAAGLAGRLVAPGTATPEKVGTATAVVFSAVPLGSVLGVPAGTFLGDLWGWRAAFVATGVVALGVLVALAVFLPPLPAQRATRLAVVRELVGRNAVRAGLAVTFLVVLAHFGTYTYVTPFLREVTGASPAAITAFLLVYGAAGVVGNFLAGARAHRPGTFPAAIGLLACATLLLPVAGGTDAGAVVLLVVWGLAYGAVPVCSQTWFARAAPDAPEAASVVFTSSFQATLSLGALAGGVVVDATSPAAVMVLGGLVAAATATVLRWRTTTAG</sequence>
<name>K0KBQ2_SACES</name>
<evidence type="ECO:0000256" key="4">
    <source>
        <dbReference type="ARBA" id="ARBA00022989"/>
    </source>
</evidence>
<dbReference type="SUPFAM" id="SSF103473">
    <property type="entry name" value="MFS general substrate transporter"/>
    <property type="match status" value="1"/>
</dbReference>
<evidence type="ECO:0000256" key="3">
    <source>
        <dbReference type="ARBA" id="ARBA00022692"/>
    </source>
</evidence>
<evidence type="ECO:0000256" key="7">
    <source>
        <dbReference type="SAM" id="Phobius"/>
    </source>
</evidence>
<dbReference type="Proteomes" id="UP000006281">
    <property type="component" value="Chromosome"/>
</dbReference>
<reference evidence="9 10" key="1">
    <citation type="journal article" date="2012" name="BMC Genomics">
        <title>Complete genome sequence of Saccharothrix espanaensis DSM 44229T and comparison to the other completely sequenced Pseudonocardiaceae.</title>
        <authorList>
            <person name="Strobel T."/>
            <person name="Al-Dilaimi A."/>
            <person name="Blom J."/>
            <person name="Gessner A."/>
            <person name="Kalinowski J."/>
            <person name="Luzhetska M."/>
            <person name="Puhler A."/>
            <person name="Szczepanowski R."/>
            <person name="Bechthold A."/>
            <person name="Ruckert C."/>
        </authorList>
    </citation>
    <scope>NUCLEOTIDE SEQUENCE [LARGE SCALE GENOMIC DNA]</scope>
    <source>
        <strain evidence="10">ATCC 51144 / DSM 44229 / JCM 9112 / NBRC 15066 / NRRL 15764</strain>
    </source>
</reference>
<evidence type="ECO:0000313" key="9">
    <source>
        <dbReference type="EMBL" id="CCH34053.1"/>
    </source>
</evidence>
<evidence type="ECO:0000256" key="6">
    <source>
        <dbReference type="SAM" id="MobiDB-lite"/>
    </source>
</evidence>
<accession>K0KBQ2</accession>
<proteinExistence type="predicted"/>
<organism evidence="9 10">
    <name type="scientific">Saccharothrix espanaensis (strain ATCC 51144 / DSM 44229 / JCM 9112 / NBRC 15066 / NRRL 15764)</name>
    <dbReference type="NCBI Taxonomy" id="1179773"/>
    <lineage>
        <taxon>Bacteria</taxon>
        <taxon>Bacillati</taxon>
        <taxon>Actinomycetota</taxon>
        <taxon>Actinomycetes</taxon>
        <taxon>Pseudonocardiales</taxon>
        <taxon>Pseudonocardiaceae</taxon>
        <taxon>Saccharothrix</taxon>
    </lineage>
</organism>
<dbReference type="Pfam" id="PF07690">
    <property type="entry name" value="MFS_1"/>
    <property type="match status" value="1"/>
</dbReference>